<dbReference type="OrthoDB" id="8588389at2"/>
<proteinExistence type="predicted"/>
<dbReference type="InterPro" id="IPR018718">
    <property type="entry name" value="DUF2242"/>
</dbReference>
<protein>
    <recommendedName>
        <fullName evidence="4">DUF2242 domain-containing protein</fullName>
    </recommendedName>
</protein>
<accession>A0A0R0AGM2</accession>
<sequence>MPGCRLHLLVGTVSLAFAACGGKVADSTVLRESFDSGDTYSRNLEVAPAQACEAARRALLSQGYAVTRADAGSVEGSKNFQPKDEVHEQLLLRVSCVGRADGRAQVFASAVQERYALKKSPTSASVGVGAVGSVSVPFGSNDDSLVRVASRTVQDALFYRNFFGRLQQYVEEVAAPQIPDGVAR</sequence>
<dbReference type="RefSeq" id="WP_054657858.1">
    <property type="nucleotide sequence ID" value="NZ_BAZI01000041.1"/>
</dbReference>
<dbReference type="EMBL" id="LLXS01000008">
    <property type="protein sequence ID" value="KRG44240.1"/>
    <property type="molecule type" value="Genomic_DNA"/>
</dbReference>
<evidence type="ECO:0000313" key="3">
    <source>
        <dbReference type="Proteomes" id="UP000050836"/>
    </source>
</evidence>
<name>A0A0R0AGM2_9GAMM</name>
<dbReference type="Pfam" id="PF10001">
    <property type="entry name" value="DUF2242"/>
    <property type="match status" value="1"/>
</dbReference>
<keyword evidence="3" id="KW-1185">Reference proteome</keyword>
<feature type="chain" id="PRO_5006390739" description="DUF2242 domain-containing protein" evidence="1">
    <location>
        <begin position="19"/>
        <end position="184"/>
    </location>
</feature>
<keyword evidence="1" id="KW-0732">Signal</keyword>
<reference evidence="2 3" key="1">
    <citation type="submission" date="2015-10" db="EMBL/GenBank/DDBJ databases">
        <title>Genome sequencing and analysis of members of genus Stenotrophomonas.</title>
        <authorList>
            <person name="Patil P.P."/>
            <person name="Midha S."/>
            <person name="Patil P.B."/>
        </authorList>
    </citation>
    <scope>NUCLEOTIDE SEQUENCE [LARGE SCALE GENOMIC DNA]</scope>
    <source>
        <strain evidence="2 3">JCM 9942</strain>
    </source>
</reference>
<feature type="signal peptide" evidence="1">
    <location>
        <begin position="1"/>
        <end position="18"/>
    </location>
</feature>
<organism evidence="2 3">
    <name type="scientific">Stenotrophomonas pictorum JCM 9942</name>
    <dbReference type="NCBI Taxonomy" id="1236960"/>
    <lineage>
        <taxon>Bacteria</taxon>
        <taxon>Pseudomonadati</taxon>
        <taxon>Pseudomonadota</taxon>
        <taxon>Gammaproteobacteria</taxon>
        <taxon>Lysobacterales</taxon>
        <taxon>Lysobacteraceae</taxon>
        <taxon>Stenotrophomonas</taxon>
    </lineage>
</organism>
<dbReference type="Proteomes" id="UP000050836">
    <property type="component" value="Unassembled WGS sequence"/>
</dbReference>
<dbReference type="PROSITE" id="PS51257">
    <property type="entry name" value="PROKAR_LIPOPROTEIN"/>
    <property type="match status" value="1"/>
</dbReference>
<dbReference type="AlphaFoldDB" id="A0A0R0AGM2"/>
<evidence type="ECO:0000256" key="1">
    <source>
        <dbReference type="SAM" id="SignalP"/>
    </source>
</evidence>
<comment type="caution">
    <text evidence="2">The sequence shown here is derived from an EMBL/GenBank/DDBJ whole genome shotgun (WGS) entry which is preliminary data.</text>
</comment>
<gene>
    <name evidence="2" type="ORF">ARC78_05460</name>
</gene>
<evidence type="ECO:0000313" key="2">
    <source>
        <dbReference type="EMBL" id="KRG44240.1"/>
    </source>
</evidence>
<evidence type="ECO:0008006" key="4">
    <source>
        <dbReference type="Google" id="ProtNLM"/>
    </source>
</evidence>